<dbReference type="InParanoid" id="O16710"/>
<dbReference type="AlphaFoldDB" id="O16710"/>
<dbReference type="GeneID" id="184841"/>
<dbReference type="eggNOG" id="KOG2716">
    <property type="taxonomic scope" value="Eukaryota"/>
</dbReference>
<keyword evidence="2" id="KW-1185">Reference proteome</keyword>
<dbReference type="EMBL" id="BX284602">
    <property type="protein sequence ID" value="CCD68458.1"/>
    <property type="molecule type" value="Genomic_DNA"/>
</dbReference>
<dbReference type="AGR" id="WB:WBGene00017711"/>
<dbReference type="KEGG" id="cel:CELE_F22E5.13"/>
<sequence length="98" mass="11057">MMLELKIESFPTRPKDATVTSYGIYVKEVFSEILAAAWETISNWDPKTAGETLQFAHRGIRGTLSFLTDSKRLCGVAASSFAELRKLWTWVSRVFVPV</sequence>
<protein>
    <submittedName>
        <fullName evidence="1">WGS project CBMG000000000 data, contig CS5907</fullName>
    </submittedName>
</protein>
<gene>
    <name evidence="1" type="ORF">CELE_F22E5.13</name>
    <name evidence="1 3" type="ORF">F22E5.13</name>
</gene>
<accession>O16710</accession>
<dbReference type="PaxDb" id="6239-F22E5.13.1"/>
<dbReference type="CTD" id="184841"/>
<dbReference type="Proteomes" id="UP000001940">
    <property type="component" value="Chromosome II"/>
</dbReference>
<dbReference type="UCSC" id="F22E5.13.1">
    <property type="organism name" value="c. elegans"/>
</dbReference>
<proteinExistence type="predicted"/>
<evidence type="ECO:0000313" key="1">
    <source>
        <dbReference type="EMBL" id="CCD68458.1"/>
    </source>
</evidence>
<evidence type="ECO:0000313" key="2">
    <source>
        <dbReference type="Proteomes" id="UP000001940"/>
    </source>
</evidence>
<dbReference type="RefSeq" id="NP_494319.2">
    <property type="nucleotide sequence ID" value="NM_061918.6"/>
</dbReference>
<dbReference type="Bgee" id="WBGene00017711">
    <property type="expression patterns" value="Expressed in anatomical system and 4 other cell types or tissues"/>
</dbReference>
<name>O16710_CAEEL</name>
<dbReference type="HOGENOM" id="CLU_2335518_0_0_1"/>
<dbReference type="WormBase" id="F22E5.13">
    <property type="protein sequence ID" value="CE31794"/>
    <property type="gene ID" value="WBGene00017711"/>
</dbReference>
<dbReference type="PIR" id="T32069">
    <property type="entry name" value="T32069"/>
</dbReference>
<organism evidence="1 2">
    <name type="scientific">Caenorhabditis elegans</name>
    <dbReference type="NCBI Taxonomy" id="6239"/>
    <lineage>
        <taxon>Eukaryota</taxon>
        <taxon>Metazoa</taxon>
        <taxon>Ecdysozoa</taxon>
        <taxon>Nematoda</taxon>
        <taxon>Chromadorea</taxon>
        <taxon>Rhabditida</taxon>
        <taxon>Rhabditina</taxon>
        <taxon>Rhabditomorpha</taxon>
        <taxon>Rhabditoidea</taxon>
        <taxon>Rhabditidae</taxon>
        <taxon>Peloderinae</taxon>
        <taxon>Caenorhabditis</taxon>
    </lineage>
</organism>
<reference evidence="1 2" key="1">
    <citation type="journal article" date="1998" name="Science">
        <title>Genome sequence of the nematode C. elegans: a platform for investigating biology.</title>
        <authorList>
            <consortium name="The C. elegans sequencing consortium"/>
            <person name="Sulson J.E."/>
            <person name="Waterston R."/>
        </authorList>
    </citation>
    <scope>NUCLEOTIDE SEQUENCE [LARGE SCALE GENOMIC DNA]</scope>
    <source>
        <strain evidence="1 2">Bristol N2</strain>
    </source>
</reference>
<evidence type="ECO:0000313" key="3">
    <source>
        <dbReference type="WormBase" id="F22E5.13"/>
    </source>
</evidence>